<dbReference type="Proteomes" id="UP000266340">
    <property type="component" value="Unassembled WGS sequence"/>
</dbReference>
<name>A0A398CFD7_9BACL</name>
<dbReference type="SUPFAM" id="SSF49265">
    <property type="entry name" value="Fibronectin type III"/>
    <property type="match status" value="2"/>
</dbReference>
<comment type="caution">
    <text evidence="9">The sequence shown here is derived from an EMBL/GenBank/DDBJ whole genome shotgun (WGS) entry which is preliminary data.</text>
</comment>
<dbReference type="Pfam" id="PF03423">
    <property type="entry name" value="CBM_25"/>
    <property type="match status" value="2"/>
</dbReference>
<keyword evidence="10" id="KW-1185">Reference proteome</keyword>
<evidence type="ECO:0000256" key="3">
    <source>
        <dbReference type="ARBA" id="ARBA00023277"/>
    </source>
</evidence>
<dbReference type="Gene3D" id="2.60.120.260">
    <property type="entry name" value="Galactose-binding domain-like"/>
    <property type="match status" value="2"/>
</dbReference>
<dbReference type="InterPro" id="IPR008979">
    <property type="entry name" value="Galactose-bd-like_sf"/>
</dbReference>
<evidence type="ECO:0000259" key="8">
    <source>
        <dbReference type="PROSITE" id="PS50853"/>
    </source>
</evidence>
<dbReference type="FunFam" id="2.60.40.10:FF:001114">
    <property type="entry name" value="Chitinase A1"/>
    <property type="match status" value="1"/>
</dbReference>
<keyword evidence="4" id="KW-0326">Glycosidase</keyword>
<keyword evidence="6" id="KW-1133">Transmembrane helix</keyword>
<dbReference type="PANTHER" id="PTHR33321:SF12">
    <property type="entry name" value="PLANT BASIC SECRETORY PROTEIN (BSP) FAMILY PROTEIN"/>
    <property type="match status" value="1"/>
</dbReference>
<dbReference type="PROSITE" id="PS50022">
    <property type="entry name" value="FA58C_3"/>
    <property type="match status" value="1"/>
</dbReference>
<proteinExistence type="predicted"/>
<dbReference type="OrthoDB" id="9804511at2"/>
<dbReference type="AlphaFoldDB" id="A0A398CFD7"/>
<feature type="transmembrane region" description="Helical" evidence="6">
    <location>
        <begin position="20"/>
        <end position="39"/>
    </location>
</feature>
<evidence type="ECO:0000256" key="1">
    <source>
        <dbReference type="ARBA" id="ARBA00022729"/>
    </source>
</evidence>
<evidence type="ECO:0000256" key="2">
    <source>
        <dbReference type="ARBA" id="ARBA00022801"/>
    </source>
</evidence>
<evidence type="ECO:0000256" key="4">
    <source>
        <dbReference type="ARBA" id="ARBA00023295"/>
    </source>
</evidence>
<dbReference type="SMART" id="SM00060">
    <property type="entry name" value="FN3"/>
    <property type="match status" value="2"/>
</dbReference>
<dbReference type="PROSITE" id="PS50853">
    <property type="entry name" value="FN3"/>
    <property type="match status" value="2"/>
</dbReference>
<dbReference type="Pfam" id="PF00041">
    <property type="entry name" value="fn3"/>
    <property type="match status" value="2"/>
</dbReference>
<evidence type="ECO:0000313" key="9">
    <source>
        <dbReference type="EMBL" id="RIE01433.1"/>
    </source>
</evidence>
<keyword evidence="6" id="KW-0812">Transmembrane</keyword>
<evidence type="ECO:0000256" key="5">
    <source>
        <dbReference type="ARBA" id="ARBA00023326"/>
    </source>
</evidence>
<dbReference type="GO" id="GO:0016798">
    <property type="term" value="F:hydrolase activity, acting on glycosyl bonds"/>
    <property type="evidence" value="ECO:0007669"/>
    <property type="project" value="UniProtKB-KW"/>
</dbReference>
<keyword evidence="2" id="KW-0378">Hydrolase</keyword>
<dbReference type="EMBL" id="QXJM01000040">
    <property type="protein sequence ID" value="RIE01433.1"/>
    <property type="molecule type" value="Genomic_DNA"/>
</dbReference>
<protein>
    <submittedName>
        <fullName evidence="9">Carbohydrate-binding protein</fullName>
    </submittedName>
</protein>
<dbReference type="PANTHER" id="PTHR33321">
    <property type="match status" value="1"/>
</dbReference>
<dbReference type="SMART" id="SM01066">
    <property type="entry name" value="CBM_25"/>
    <property type="match status" value="2"/>
</dbReference>
<dbReference type="SUPFAM" id="SSF49785">
    <property type="entry name" value="Galactose-binding domain-like"/>
    <property type="match status" value="2"/>
</dbReference>
<dbReference type="InterPro" id="IPR005085">
    <property type="entry name" value="CBM25"/>
</dbReference>
<keyword evidence="1" id="KW-0732">Signal</keyword>
<keyword evidence="5" id="KW-0624">Polysaccharide degradation</keyword>
<organism evidence="9 10">
    <name type="scientific">Cohnella faecalis</name>
    <dbReference type="NCBI Taxonomy" id="2315694"/>
    <lineage>
        <taxon>Bacteria</taxon>
        <taxon>Bacillati</taxon>
        <taxon>Bacillota</taxon>
        <taxon>Bacilli</taxon>
        <taxon>Bacillales</taxon>
        <taxon>Paenibacillaceae</taxon>
        <taxon>Cohnella</taxon>
    </lineage>
</organism>
<evidence type="ECO:0000313" key="10">
    <source>
        <dbReference type="Proteomes" id="UP000266340"/>
    </source>
</evidence>
<dbReference type="GO" id="GO:2001070">
    <property type="term" value="F:starch binding"/>
    <property type="evidence" value="ECO:0007669"/>
    <property type="project" value="InterPro"/>
</dbReference>
<dbReference type="CDD" id="cd00063">
    <property type="entry name" value="FN3"/>
    <property type="match status" value="2"/>
</dbReference>
<dbReference type="Pfam" id="PF04450">
    <property type="entry name" value="BSP"/>
    <property type="match status" value="1"/>
</dbReference>
<evidence type="ECO:0000256" key="6">
    <source>
        <dbReference type="SAM" id="Phobius"/>
    </source>
</evidence>
<dbReference type="GO" id="GO:0000272">
    <property type="term" value="P:polysaccharide catabolic process"/>
    <property type="evidence" value="ECO:0007669"/>
    <property type="project" value="UniProtKB-KW"/>
</dbReference>
<accession>A0A398CFD7</accession>
<feature type="domain" description="F5/8 type C" evidence="7">
    <location>
        <begin position="180"/>
        <end position="287"/>
    </location>
</feature>
<dbReference type="InterPro" id="IPR007541">
    <property type="entry name" value="Uncharacterised_BSP"/>
</dbReference>
<dbReference type="InterPro" id="IPR013783">
    <property type="entry name" value="Ig-like_fold"/>
</dbReference>
<dbReference type="Pfam" id="PF00754">
    <property type="entry name" value="F5_F8_type_C"/>
    <property type="match status" value="2"/>
</dbReference>
<keyword evidence="3" id="KW-0119">Carbohydrate metabolism</keyword>
<keyword evidence="6" id="KW-0472">Membrane</keyword>
<dbReference type="Gene3D" id="2.60.40.10">
    <property type="entry name" value="Immunoglobulins"/>
    <property type="match status" value="4"/>
</dbReference>
<dbReference type="InterPro" id="IPR036116">
    <property type="entry name" value="FN3_sf"/>
</dbReference>
<feature type="domain" description="Fibronectin type-III" evidence="8">
    <location>
        <begin position="560"/>
        <end position="645"/>
    </location>
</feature>
<gene>
    <name evidence="9" type="ORF">D3H35_24005</name>
</gene>
<evidence type="ECO:0000259" key="7">
    <source>
        <dbReference type="PROSITE" id="PS50022"/>
    </source>
</evidence>
<feature type="domain" description="Fibronectin type-III" evidence="8">
    <location>
        <begin position="744"/>
        <end position="829"/>
    </location>
</feature>
<reference evidence="9 10" key="1">
    <citation type="submission" date="2018-09" db="EMBL/GenBank/DDBJ databases">
        <title>Cohnella cavernae sp. nov., isolated from a karst cave.</title>
        <authorList>
            <person name="Zhu H."/>
        </authorList>
    </citation>
    <scope>NUCLEOTIDE SEQUENCE [LARGE SCALE GENOMIC DNA]</scope>
    <source>
        <strain evidence="9 10">K2E09-144</strain>
    </source>
</reference>
<sequence length="923" mass="100598">MEWRETGEKGALPRGRASIARWIVVVMAVILLTGTWGGALPKAEASGTPTAYPLNRATGGTVTASGEYAIAGEVKENAFDNNLYAKWLVNSSTAWIEYHFPGAAAYAINSYTLTSANDYSERDPKNWTLKGSNDGTNWTLLDTRTNENFSRRFDTRTYEFTNATSYKHYRFDFENHSGGALQVAEIKLFDGSTRTYSAIQPTVTVSGENTPNEGKGNLTDDNSRTKWLTFSATGWVRLDYGQAITLDGYALISGNDAPERDPKSWTLKGSNDGSTWTTIDSQSNVTFLYRHQRNHFLVLNNTTAYRYYQFDFQSNGASILQLSDIDLSYQEDMWHEVNPIVEFQVQDTIGYGYLFEQAIPHPVENIQAIIREVCAQLYDNPGEMLRGPRKVKVTVVDSGVAGTSGTGSEALVAFGAGYMRDYTNNSGKPLREELFAVLYHELTHVYQYDDQRYGQIGYMIEGMASAMTYKAGIYDRYSYPTGGTWQDGYGNTANFFRWVDEHRHPGFLRELNASLNPFDGVDWTPSAIEQITGVDVTTLWNEYQSRLPELRDYDIVPPTVPAGLAYTSKTSTSVSLSWGASTDNFNVAGYTIYRDGAKVGTTTSTSYTATGLSSSTAYSFTVKAFDTEGLFSAASSALSVTTDSGNTVTVYYKQGYSTPYIHYRPAGGSWTTVPGVAMPASEVSGYNKITINIGTATQLEACFNNGSGTWDSNNGNNYFFPVGTSTYNAGTIVSGAPDSQAPTAPTNLTSTAKTDTTVSLSWTASTDNVGVTGYDIYQGTTKIGTSTTTSYTATGLSGNTAYSFTVKARDAAGNVSAASSALSVTTNPSVGNTVTIYYKRGFSTPYIHYRQANNAWTTTPGVAMSTSEVSGYNKITINIGSLTQLEACFNDGNGNWDSNYGSNYFFSTGTWTYNAGSITAGTP</sequence>
<dbReference type="InterPro" id="IPR003961">
    <property type="entry name" value="FN3_dom"/>
</dbReference>
<dbReference type="RefSeq" id="WP_119151688.1">
    <property type="nucleotide sequence ID" value="NZ_JBHSOV010000040.1"/>
</dbReference>
<dbReference type="InterPro" id="IPR000421">
    <property type="entry name" value="FA58C"/>
</dbReference>